<sequence length="203" mass="23277">MEDIAKTFHRTSVSLARLLFGVKDPYFMRKVFEKSENLTRSYVNFEKGVGESFMTNRDGLISVINEIADLCDYVEHLKLSPISPLLVLRKNVLLFKLQILKQGKKSDDAVVMSEKKKAEPKKSAIVSGPVLIREKDKKIEGNRQKILDFVRRFPNTRTKEVIDEFNVLSVRTVKRSLKGLVDDGLLQKRIEANAVFYFPSNIN</sequence>
<dbReference type="AlphaFoldDB" id="A0A0G0P4G0"/>
<gene>
    <name evidence="1" type="ORF">UT53_C0028G0003</name>
</gene>
<proteinExistence type="predicted"/>
<dbReference type="SUPFAM" id="SSF46785">
    <property type="entry name" value="Winged helix' DNA-binding domain"/>
    <property type="match status" value="1"/>
</dbReference>
<evidence type="ECO:0000313" key="2">
    <source>
        <dbReference type="Proteomes" id="UP000034764"/>
    </source>
</evidence>
<dbReference type="EMBL" id="LBXD01000028">
    <property type="protein sequence ID" value="KKR23114.1"/>
    <property type="molecule type" value="Genomic_DNA"/>
</dbReference>
<name>A0A0G0P4G0_9BACT</name>
<dbReference type="Proteomes" id="UP000034764">
    <property type="component" value="Unassembled WGS sequence"/>
</dbReference>
<dbReference type="InterPro" id="IPR036390">
    <property type="entry name" value="WH_DNA-bd_sf"/>
</dbReference>
<evidence type="ECO:0000313" key="1">
    <source>
        <dbReference type="EMBL" id="KKR23114.1"/>
    </source>
</evidence>
<dbReference type="InterPro" id="IPR036388">
    <property type="entry name" value="WH-like_DNA-bd_sf"/>
</dbReference>
<protein>
    <submittedName>
        <fullName evidence="1">Uncharacterized protein</fullName>
    </submittedName>
</protein>
<reference evidence="1 2" key="1">
    <citation type="journal article" date="2015" name="Nature">
        <title>rRNA introns, odd ribosomes, and small enigmatic genomes across a large radiation of phyla.</title>
        <authorList>
            <person name="Brown C.T."/>
            <person name="Hug L.A."/>
            <person name="Thomas B.C."/>
            <person name="Sharon I."/>
            <person name="Castelle C.J."/>
            <person name="Singh A."/>
            <person name="Wilkins M.J."/>
            <person name="Williams K.H."/>
            <person name="Banfield J.F."/>
        </authorList>
    </citation>
    <scope>NUCLEOTIDE SEQUENCE [LARGE SCALE GENOMIC DNA]</scope>
</reference>
<comment type="caution">
    <text evidence="1">The sequence shown here is derived from an EMBL/GenBank/DDBJ whole genome shotgun (WGS) entry which is preliminary data.</text>
</comment>
<organism evidence="1 2">
    <name type="scientific">Candidatus Yanofskybacteria bacterium GW2011_GWD2_39_48</name>
    <dbReference type="NCBI Taxonomy" id="1619031"/>
    <lineage>
        <taxon>Bacteria</taxon>
        <taxon>Candidatus Yanofskyibacteriota</taxon>
    </lineage>
</organism>
<dbReference type="Gene3D" id="1.10.10.10">
    <property type="entry name" value="Winged helix-like DNA-binding domain superfamily/Winged helix DNA-binding domain"/>
    <property type="match status" value="1"/>
</dbReference>
<accession>A0A0G0P4G0</accession>